<sequence>SCRLHETVYNCNKCKLYIQDLPESGMHQQDSGFSCQHCQKQFTTKQGLEQHLHASKSCNTQTFRCRYCRKSFNTQFGRRRHERRHDNSNRRMGTLIVSASSQVEGQTQVMVSSEEGEQRVVASQTITESLVPDFDGKGDSDESGERKAKASLACRYCKKAFGTHTNLRRHERRIHERHLLPRRLCRKVANCQDLPGQQPGEDAEAFTIGSKQREQEEEFMVDISSNISENLSFYIDGKIISTSAVTNCEMMEVNSGAAAAVIGLDALIISPAQITQALKIDTNDYSTTSDLCGQPSGRRRTSTPPLLPQIKTELESESILTTSSSGPTVIGTVLPQPLETIVLQKEKTIYLSPKLKQLLQNQDSSKSFALIGDGQKLCPPLPLTLVSAGTSRFKRRTSSPTSSPQHSRESGIKSTLLIQEQSSPPNKVQKTNSPNTSPAISLCKNYEMENLNIDTTGTTAIPQVLPLDCSTSGTGGRSCNQQPLDLSNAVGKRNSEVLADECVLDLSTGRKSTEADLTGSSASQTTIRRIKPNSSMLEKVLLSQYAATAVDVPPGCAAGDAATLHAPVVADLAVMAVSEPISANPGPERVVFELALPSPSTINASPHPLNAAVLQTTPPSHILSAPSSSTAVPTEILQLEPVDPSNCSVNPTTETTDGSTMDDSVSEEASNLLPLCKHFMCNACDETFPSMKGLSRHIGEHSKTWPYKCEFCVQLFESDTGLLEHRSSYHGIGKIYVCRICSKEFAFLCNLEQHQRDVHPGQECSHTEVENGKLRPENHNNLEKTYKCDQTPKPAVKEEENGNDSDHTTEELYTTIKIMASEGVKPKGTDVRLGINQHYPSFKPPPFPYHNRTPATTTTATATNFTTHNIPQTFSTAIRCTKCGKSFDNMPELHKHILACANASDKKRYTPKKNPIPLKQFAKTQNGVLSPARGVNSRQNVSQKIGHKVKLNMHSKKKSMWVQRSRHHVGRKGLSEELDLYACPHCGKEFTYQASLKKHIVISCPMKPVCNKKSKKRKGSVTPAQENNGSIRTRVAEVIMKQRRSNQGQKIFKKAQISESASADNANLAIKAQDGKRKIIVHNFRPKRSDVLSATSAVHLSKKSKHVLMEGIQSTPQTLQKSSTLQGKSHQQPPTHRVHGGIGREIKQREVNVKLHPRTEEQFSGQRGKERTERLTHCFWITLCCFTPGAWSDSLCSSILLNLVKS</sequence>
<feature type="compositionally biased region" description="Basic and acidic residues" evidence="2">
    <location>
        <begin position="795"/>
        <end position="808"/>
    </location>
</feature>
<dbReference type="PROSITE" id="PS50157">
    <property type="entry name" value="ZINC_FINGER_C2H2_2"/>
    <property type="match status" value="8"/>
</dbReference>
<reference evidence="4" key="3">
    <citation type="submission" date="2025-08" db="UniProtKB">
        <authorList>
            <consortium name="Ensembl"/>
        </authorList>
    </citation>
    <scope>IDENTIFICATION</scope>
</reference>
<dbReference type="InterPro" id="IPR013087">
    <property type="entry name" value="Znf_C2H2_type"/>
</dbReference>
<feature type="domain" description="C2H2-type" evidence="3">
    <location>
        <begin position="736"/>
        <end position="764"/>
    </location>
</feature>
<dbReference type="Gene3D" id="3.30.160.60">
    <property type="entry name" value="Classic Zinc Finger"/>
    <property type="match status" value="3"/>
</dbReference>
<dbReference type="InterPro" id="IPR050331">
    <property type="entry name" value="Zinc_finger"/>
</dbReference>
<feature type="compositionally biased region" description="Polar residues" evidence="2">
    <location>
        <begin position="645"/>
        <end position="664"/>
    </location>
</feature>
<organism evidence="4 5">
    <name type="scientific">Astyanax mexicanus</name>
    <name type="common">Blind cave fish</name>
    <name type="synonym">Astyanax fasciatus mexicanus</name>
    <dbReference type="NCBI Taxonomy" id="7994"/>
    <lineage>
        <taxon>Eukaryota</taxon>
        <taxon>Metazoa</taxon>
        <taxon>Chordata</taxon>
        <taxon>Craniata</taxon>
        <taxon>Vertebrata</taxon>
        <taxon>Euteleostomi</taxon>
        <taxon>Actinopterygii</taxon>
        <taxon>Neopterygii</taxon>
        <taxon>Teleostei</taxon>
        <taxon>Ostariophysi</taxon>
        <taxon>Characiformes</taxon>
        <taxon>Characoidei</taxon>
        <taxon>Acestrorhamphidae</taxon>
        <taxon>Acestrorhamphinae</taxon>
        <taxon>Astyanax</taxon>
    </lineage>
</organism>
<feature type="domain" description="C2H2-type" evidence="3">
    <location>
        <begin position="63"/>
        <end position="90"/>
    </location>
</feature>
<dbReference type="Proteomes" id="UP000018467">
    <property type="component" value="Unassembled WGS sequence"/>
</dbReference>
<feature type="domain" description="C2H2-type" evidence="3">
    <location>
        <begin position="981"/>
        <end position="1008"/>
    </location>
</feature>
<feature type="region of interest" description="Disordered" evidence="2">
    <location>
        <begin position="759"/>
        <end position="808"/>
    </location>
</feature>
<evidence type="ECO:0000256" key="2">
    <source>
        <dbReference type="SAM" id="MobiDB-lite"/>
    </source>
</evidence>
<protein>
    <submittedName>
        <fullName evidence="4">PR domain zinc finger protein 2-like</fullName>
    </submittedName>
</protein>
<evidence type="ECO:0000313" key="4">
    <source>
        <dbReference type="Ensembl" id="ENSAMXP00000000035.2"/>
    </source>
</evidence>
<reference evidence="4" key="4">
    <citation type="submission" date="2025-09" db="UniProtKB">
        <authorList>
            <consortium name="Ensembl"/>
        </authorList>
    </citation>
    <scope>IDENTIFICATION</scope>
</reference>
<dbReference type="InterPro" id="IPR036236">
    <property type="entry name" value="Znf_C2H2_sf"/>
</dbReference>
<evidence type="ECO:0000256" key="1">
    <source>
        <dbReference type="PROSITE-ProRule" id="PRU00042"/>
    </source>
</evidence>
<dbReference type="Bgee" id="ENSAMXG00000000036">
    <property type="expression patterns" value="Expressed in brain and 6 other cell types or tissues"/>
</dbReference>
<reference evidence="5" key="2">
    <citation type="journal article" date="2014" name="Nat. Commun.">
        <title>The cavefish genome reveals candidate genes for eye loss.</title>
        <authorList>
            <person name="McGaugh S.E."/>
            <person name="Gross J.B."/>
            <person name="Aken B."/>
            <person name="Blin M."/>
            <person name="Borowsky R."/>
            <person name="Chalopin D."/>
            <person name="Hinaux H."/>
            <person name="Jeffery W.R."/>
            <person name="Keene A."/>
            <person name="Ma L."/>
            <person name="Minx P."/>
            <person name="Murphy D."/>
            <person name="O'Quin K.E."/>
            <person name="Retaux S."/>
            <person name="Rohner N."/>
            <person name="Searle S.M."/>
            <person name="Stahl B.A."/>
            <person name="Tabin C."/>
            <person name="Volff J.N."/>
            <person name="Yoshizawa M."/>
            <person name="Warren W.C."/>
        </authorList>
    </citation>
    <scope>NUCLEOTIDE SEQUENCE [LARGE SCALE GENOMIC DNA]</scope>
    <source>
        <strain evidence="5">female</strain>
    </source>
</reference>
<keyword evidence="1" id="KW-0863">Zinc-finger</keyword>
<dbReference type="FunFam" id="3.30.160.60:FF:003271">
    <property type="entry name" value="PR domain-containing 2, with ZNF domain a"/>
    <property type="match status" value="1"/>
</dbReference>
<dbReference type="AlphaFoldDB" id="W5JXH5"/>
<dbReference type="Ensembl" id="ENSAMXT00000000035.2">
    <property type="protein sequence ID" value="ENSAMXP00000000035.2"/>
    <property type="gene ID" value="ENSAMXG00000000036.2"/>
</dbReference>
<feature type="region of interest" description="Disordered" evidence="2">
    <location>
        <begin position="643"/>
        <end position="664"/>
    </location>
</feature>
<dbReference type="SMART" id="SM00355">
    <property type="entry name" value="ZnF_C2H2"/>
    <property type="match status" value="8"/>
</dbReference>
<feature type="domain" description="C2H2-type" evidence="3">
    <location>
        <begin position="152"/>
        <end position="175"/>
    </location>
</feature>
<proteinExistence type="predicted"/>
<dbReference type="GO" id="GO:0005634">
    <property type="term" value="C:nucleus"/>
    <property type="evidence" value="ECO:0007669"/>
    <property type="project" value="UniProtKB-SubCell"/>
</dbReference>
<name>W5JXH5_ASTMX</name>
<dbReference type="Pfam" id="PF00096">
    <property type="entry name" value="zf-C2H2"/>
    <property type="match status" value="2"/>
</dbReference>
<keyword evidence="1" id="KW-0862">Zinc</keyword>
<feature type="region of interest" description="Disordered" evidence="2">
    <location>
        <begin position="389"/>
        <end position="412"/>
    </location>
</feature>
<dbReference type="GeneTree" id="ENSGT00940000167828"/>
<feature type="compositionally biased region" description="Basic and acidic residues" evidence="2">
    <location>
        <begin position="759"/>
        <end position="787"/>
    </location>
</feature>
<reference evidence="5" key="1">
    <citation type="submission" date="2013-03" db="EMBL/GenBank/DDBJ databases">
        <authorList>
            <person name="Jeffery W."/>
            <person name="Warren W."/>
            <person name="Wilson R.K."/>
        </authorList>
    </citation>
    <scope>NUCLEOTIDE SEQUENCE</scope>
    <source>
        <strain evidence="5">female</strain>
    </source>
</reference>
<feature type="domain" description="C2H2-type" evidence="3">
    <location>
        <begin position="679"/>
        <end position="706"/>
    </location>
</feature>
<dbReference type="HOGENOM" id="CLU_002916_0_0_1"/>
<dbReference type="PROSITE" id="PS00028">
    <property type="entry name" value="ZINC_FINGER_C2H2_1"/>
    <property type="match status" value="5"/>
</dbReference>
<feature type="domain" description="C2H2-type" evidence="3">
    <location>
        <begin position="33"/>
        <end position="51"/>
    </location>
</feature>
<keyword evidence="5" id="KW-1185">Reference proteome</keyword>
<dbReference type="PANTHER" id="PTHR16515">
    <property type="entry name" value="PR DOMAIN ZINC FINGER PROTEIN"/>
    <property type="match status" value="1"/>
</dbReference>
<evidence type="ECO:0000313" key="5">
    <source>
        <dbReference type="Proteomes" id="UP000018467"/>
    </source>
</evidence>
<keyword evidence="1" id="KW-0479">Metal-binding</keyword>
<dbReference type="GO" id="GO:0008270">
    <property type="term" value="F:zinc ion binding"/>
    <property type="evidence" value="ECO:0007669"/>
    <property type="project" value="UniProtKB-KW"/>
</dbReference>
<feature type="domain" description="C2H2-type" evidence="3">
    <location>
        <begin position="707"/>
        <end position="730"/>
    </location>
</feature>
<accession>W5JXH5</accession>
<dbReference type="PANTHER" id="PTHR16515:SF37">
    <property type="entry name" value="PR DOMAIN ZINC FINGER PROTEIN 2"/>
    <property type="match status" value="1"/>
</dbReference>
<evidence type="ECO:0000259" key="3">
    <source>
        <dbReference type="PROSITE" id="PS50157"/>
    </source>
</evidence>
<dbReference type="GO" id="GO:0010468">
    <property type="term" value="P:regulation of gene expression"/>
    <property type="evidence" value="ECO:0007669"/>
    <property type="project" value="TreeGrafter"/>
</dbReference>
<dbReference type="SUPFAM" id="SSF57667">
    <property type="entry name" value="beta-beta-alpha zinc fingers"/>
    <property type="match status" value="2"/>
</dbReference>
<dbReference type="eggNOG" id="KOG2461">
    <property type="taxonomic scope" value="Eukaryota"/>
</dbReference>
<feature type="domain" description="C2H2-type" evidence="3">
    <location>
        <begin position="878"/>
        <end position="907"/>
    </location>
</feature>